<evidence type="ECO:0000256" key="2">
    <source>
        <dbReference type="SAM" id="Phobius"/>
    </source>
</evidence>
<dbReference type="Proteomes" id="UP000254266">
    <property type="component" value="Unassembled WGS sequence"/>
</dbReference>
<keyword evidence="2" id="KW-1133">Transmembrane helix</keyword>
<evidence type="ECO:0008006" key="5">
    <source>
        <dbReference type="Google" id="ProtNLM"/>
    </source>
</evidence>
<keyword evidence="1" id="KW-0175">Coiled coil</keyword>
<feature type="transmembrane region" description="Helical" evidence="2">
    <location>
        <begin position="427"/>
        <end position="450"/>
    </location>
</feature>
<name>A0A370DHF4_9GAMM</name>
<keyword evidence="4" id="KW-1185">Reference proteome</keyword>
<accession>A0A370DHF4</accession>
<gene>
    <name evidence="3" type="ORF">DIZ80_06365</name>
</gene>
<proteinExistence type="predicted"/>
<dbReference type="InterPro" id="IPR014345">
    <property type="entry name" value="XrtA_polysacc_chain"/>
</dbReference>
<feature type="transmembrane region" description="Helical" evidence="2">
    <location>
        <begin position="21"/>
        <end position="41"/>
    </location>
</feature>
<dbReference type="EMBL" id="QFXC01000008">
    <property type="protein sequence ID" value="RDH83757.1"/>
    <property type="molecule type" value="Genomic_DNA"/>
</dbReference>
<keyword evidence="2" id="KW-0472">Membrane</keyword>
<dbReference type="AlphaFoldDB" id="A0A370DHF4"/>
<dbReference type="InterPro" id="IPR050445">
    <property type="entry name" value="Bact_polysacc_biosynth/exp"/>
</dbReference>
<dbReference type="NCBIfam" id="TIGR03007">
    <property type="entry name" value="pepcterm_ChnLen"/>
    <property type="match status" value="1"/>
</dbReference>
<feature type="transmembrane region" description="Helical" evidence="2">
    <location>
        <begin position="486"/>
        <end position="507"/>
    </location>
</feature>
<evidence type="ECO:0000313" key="3">
    <source>
        <dbReference type="EMBL" id="RDH83757.1"/>
    </source>
</evidence>
<organism evidence="3 4">
    <name type="scientific">endosymbiont of Galathealinum brachiosum</name>
    <dbReference type="NCBI Taxonomy" id="2200906"/>
    <lineage>
        <taxon>Bacteria</taxon>
        <taxon>Pseudomonadati</taxon>
        <taxon>Pseudomonadota</taxon>
        <taxon>Gammaproteobacteria</taxon>
        <taxon>sulfur-oxidizing symbionts</taxon>
    </lineage>
</organism>
<comment type="caution">
    <text evidence="3">The sequence shown here is derived from an EMBL/GenBank/DDBJ whole genome shotgun (WGS) entry which is preliminary data.</text>
</comment>
<reference evidence="3 4" key="1">
    <citation type="journal article" date="2018" name="ISME J.">
        <title>Endosymbiont genomes yield clues of tubeworm success.</title>
        <authorList>
            <person name="Li Y."/>
            <person name="Liles M.R."/>
            <person name="Halanych K.M."/>
        </authorList>
    </citation>
    <scope>NUCLEOTIDE SEQUENCE [LARGE SCALE GENOMIC DNA]</scope>
    <source>
        <strain evidence="3">A1464</strain>
    </source>
</reference>
<evidence type="ECO:0000313" key="4">
    <source>
        <dbReference type="Proteomes" id="UP000254266"/>
    </source>
</evidence>
<sequence>MNLPIEDVIKLVIAEAFARRYIFFVLFLIISLTLLSVGSVWPKRYSTFSIIQANDSNILQPLMKGTAVATTSTAYVKNAEEIIYGEEFLNKILPQTDWLVTKRSDIELAEIKKDLRHRLSVRGIGNNTIKIEYHDTDPMQAFVITKGVSELFVKMGEESKITESQSAYDFIEKQVNEYLEKLTTVEETLREFRSNNPGARPGLETEVSGRISRITSDIERTRLEIRETEIRRDSLQKQLSGEAAITISQSREGQYRAKIADLQTRLENLRLDYKDTYPDIVRIKHQIEDLKQSMKNEMLVREEAKKLAGSTNSQYVDEAILLNPLYQKLRSDASTTQTKIATLQARITELSKMLNNEYKRAKEIHGGEATLSKLTRDYQVNQEIYQDLLRRMEKARVSRNLDKENQGLTFKIQEPAKIPLIPTGIRFLHFMVAGLALGITAPFALIFIMLQVDPRLRFSRVIQAEMEIPVLAEIPMITTKKEDRSLKVSLVILLFGFCIILFIYGYVGWIKYTGQM</sequence>
<dbReference type="PANTHER" id="PTHR32309:SF13">
    <property type="entry name" value="FERRIC ENTEROBACTIN TRANSPORT PROTEIN FEPE"/>
    <property type="match status" value="1"/>
</dbReference>
<dbReference type="PANTHER" id="PTHR32309">
    <property type="entry name" value="TYROSINE-PROTEIN KINASE"/>
    <property type="match status" value="1"/>
</dbReference>
<feature type="coiled-coil region" evidence="1">
    <location>
        <begin position="168"/>
        <end position="360"/>
    </location>
</feature>
<dbReference type="GO" id="GO:0005886">
    <property type="term" value="C:plasma membrane"/>
    <property type="evidence" value="ECO:0007669"/>
    <property type="project" value="TreeGrafter"/>
</dbReference>
<keyword evidence="2" id="KW-0812">Transmembrane</keyword>
<protein>
    <recommendedName>
        <fullName evidence="5">Chain length-determining protein</fullName>
    </recommendedName>
</protein>
<evidence type="ECO:0000256" key="1">
    <source>
        <dbReference type="SAM" id="Coils"/>
    </source>
</evidence>
<dbReference type="GO" id="GO:0004713">
    <property type="term" value="F:protein tyrosine kinase activity"/>
    <property type="evidence" value="ECO:0007669"/>
    <property type="project" value="TreeGrafter"/>
</dbReference>